<dbReference type="Pfam" id="PF07238">
    <property type="entry name" value="PilZ"/>
    <property type="match status" value="1"/>
</dbReference>
<evidence type="ECO:0000259" key="1">
    <source>
        <dbReference type="Pfam" id="PF07238"/>
    </source>
</evidence>
<dbReference type="Pfam" id="PF14337">
    <property type="entry name" value="Abi_alpha"/>
    <property type="match status" value="1"/>
</dbReference>
<evidence type="ECO:0000313" key="2">
    <source>
        <dbReference type="EMBL" id="XBH16912.1"/>
    </source>
</evidence>
<reference evidence="2" key="1">
    <citation type="submission" date="2023-03" db="EMBL/GenBank/DDBJ databases">
        <title>Edaphobacter sp.</title>
        <authorList>
            <person name="Huber K.J."/>
            <person name="Papendorf J."/>
            <person name="Pilke C."/>
            <person name="Bunk B."/>
            <person name="Sproeer C."/>
            <person name="Pester M."/>
        </authorList>
    </citation>
    <scope>NUCLEOTIDE SEQUENCE</scope>
    <source>
        <strain evidence="2">DSM 110680</strain>
    </source>
</reference>
<gene>
    <name evidence="2" type="ORF">P8935_20345</name>
</gene>
<sequence>MSLPETWYRLPFVYRPRAERRASPALAAFHWDGSIPRQNHVANISSSGAYLLTSECWKAGDIVSLTLQRSGILESRDQRRYTVQAKTIRRDDQGVAVAFLMPRGSDVRLWQSTIKAGAPQTEPEDVVFEFRLAAALAFIERVTPAASNAARLLMRRGLSNHRLESAVEIALHAEELLALEGCGAGFHLDPKAVIRILEDGSWTEVDWIQHWWAGLLATSCVTGAGGKSDLKFVSLLSQITTIQARILAGACSLAQKSIAEECRKPLRPLTCSAKELIRITGTHDRVRIERDIVHLVELGLIEKSLKWRFFSLLDQAVITPTETAVELYARCHGRRGAENSTKSSMDAKTVAAV</sequence>
<dbReference type="InterPro" id="IPR025506">
    <property type="entry name" value="Abi_alpha"/>
</dbReference>
<name>A0AAU7DFX0_9BACT</name>
<dbReference type="EMBL" id="CP121196">
    <property type="protein sequence ID" value="XBH16912.1"/>
    <property type="molecule type" value="Genomic_DNA"/>
</dbReference>
<protein>
    <recommendedName>
        <fullName evidence="1">PilZ domain-containing protein</fullName>
    </recommendedName>
</protein>
<dbReference type="GO" id="GO:0035438">
    <property type="term" value="F:cyclic-di-GMP binding"/>
    <property type="evidence" value="ECO:0007669"/>
    <property type="project" value="InterPro"/>
</dbReference>
<accession>A0AAU7DFX0</accession>
<proteinExistence type="predicted"/>
<organism evidence="2">
    <name type="scientific">Telmatobacter sp. DSM 110680</name>
    <dbReference type="NCBI Taxonomy" id="3036704"/>
    <lineage>
        <taxon>Bacteria</taxon>
        <taxon>Pseudomonadati</taxon>
        <taxon>Acidobacteriota</taxon>
        <taxon>Terriglobia</taxon>
        <taxon>Terriglobales</taxon>
        <taxon>Acidobacteriaceae</taxon>
        <taxon>Telmatobacter</taxon>
    </lineage>
</organism>
<feature type="domain" description="PilZ" evidence="1">
    <location>
        <begin position="37"/>
        <end position="105"/>
    </location>
</feature>
<dbReference type="AlphaFoldDB" id="A0AAU7DFX0"/>
<dbReference type="RefSeq" id="WP_348262142.1">
    <property type="nucleotide sequence ID" value="NZ_CP121196.1"/>
</dbReference>
<dbReference type="InterPro" id="IPR009875">
    <property type="entry name" value="PilZ_domain"/>
</dbReference>